<keyword evidence="10" id="KW-1185">Reference proteome</keyword>
<keyword evidence="5 7" id="KW-1133">Transmembrane helix</keyword>
<evidence type="ECO:0000256" key="2">
    <source>
        <dbReference type="ARBA" id="ARBA00022448"/>
    </source>
</evidence>
<reference evidence="10" key="1">
    <citation type="journal article" date="2019" name="Int. J. Syst. Evol. Microbiol.">
        <title>The Global Catalogue of Microorganisms (GCM) 10K type strain sequencing project: providing services to taxonomists for standard genome sequencing and annotation.</title>
        <authorList>
            <consortium name="The Broad Institute Genomics Platform"/>
            <consortium name="The Broad Institute Genome Sequencing Center for Infectious Disease"/>
            <person name="Wu L."/>
            <person name="Ma J."/>
        </authorList>
    </citation>
    <scope>NUCLEOTIDE SEQUENCE [LARGE SCALE GENOMIC DNA]</scope>
    <source>
        <strain evidence="10">CGMCC 1.15399</strain>
    </source>
</reference>
<dbReference type="PANTHER" id="PTHR30151">
    <property type="entry name" value="ALKANE SULFONATE ABC TRANSPORTER-RELATED, MEMBRANE SUBUNIT"/>
    <property type="match status" value="1"/>
</dbReference>
<accession>A0ABW4GD45</accession>
<keyword evidence="2 7" id="KW-0813">Transport</keyword>
<evidence type="ECO:0000313" key="10">
    <source>
        <dbReference type="Proteomes" id="UP001597097"/>
    </source>
</evidence>
<keyword evidence="3" id="KW-1003">Cell membrane</keyword>
<dbReference type="Proteomes" id="UP001597097">
    <property type="component" value="Unassembled WGS sequence"/>
</dbReference>
<comment type="subcellular location">
    <subcellularLocation>
        <location evidence="1 7">Cell membrane</location>
        <topology evidence="1 7">Multi-pass membrane protein</topology>
    </subcellularLocation>
</comment>
<evidence type="ECO:0000256" key="4">
    <source>
        <dbReference type="ARBA" id="ARBA00022692"/>
    </source>
</evidence>
<keyword evidence="4 7" id="KW-0812">Transmembrane</keyword>
<feature type="transmembrane region" description="Helical" evidence="7">
    <location>
        <begin position="177"/>
        <end position="195"/>
    </location>
</feature>
<keyword evidence="6 7" id="KW-0472">Membrane</keyword>
<proteinExistence type="inferred from homology"/>
<evidence type="ECO:0000256" key="3">
    <source>
        <dbReference type="ARBA" id="ARBA00022475"/>
    </source>
</evidence>
<feature type="transmembrane region" description="Helical" evidence="7">
    <location>
        <begin position="236"/>
        <end position="257"/>
    </location>
</feature>
<dbReference type="EMBL" id="JBHUCM010000019">
    <property type="protein sequence ID" value="MFD1540208.1"/>
    <property type="molecule type" value="Genomic_DNA"/>
</dbReference>
<feature type="transmembrane region" description="Helical" evidence="7">
    <location>
        <begin position="138"/>
        <end position="157"/>
    </location>
</feature>
<gene>
    <name evidence="9" type="ORF">ACFSJ0_24355</name>
</gene>
<sequence length="269" mass="28546">MTAATTLTRGGRSPLARARVGKLVRHAIGVAVFLLVWELASRTGLFKWLPPASACLARVVSLAFDPEYLADLSSTLLAAVIGLPLAILIAVPVGLLLGTVPVVEEMTRAIVEFLRPIPSVALIPLALFIFQPEINAKVALIVYAASWPILINTLYGVRDVDPLAAETLRSFSFGSAAVVWRVSLPSAAPFIFTGIRLAASITLILAISVEYVIGGSGGIGAFLIEAGTGLGDQAMIDVIAVLLWSGVIGLIVNTLLLRAERRLFKWRNA</sequence>
<organism evidence="9 10">
    <name type="scientific">Nonomuraea guangzhouensis</name>
    <dbReference type="NCBI Taxonomy" id="1291555"/>
    <lineage>
        <taxon>Bacteria</taxon>
        <taxon>Bacillati</taxon>
        <taxon>Actinomycetota</taxon>
        <taxon>Actinomycetes</taxon>
        <taxon>Streptosporangiales</taxon>
        <taxon>Streptosporangiaceae</taxon>
        <taxon>Nonomuraea</taxon>
    </lineage>
</organism>
<evidence type="ECO:0000256" key="6">
    <source>
        <dbReference type="ARBA" id="ARBA00023136"/>
    </source>
</evidence>
<evidence type="ECO:0000256" key="5">
    <source>
        <dbReference type="ARBA" id="ARBA00022989"/>
    </source>
</evidence>
<feature type="domain" description="ABC transmembrane type-1" evidence="8">
    <location>
        <begin position="72"/>
        <end position="256"/>
    </location>
</feature>
<dbReference type="PANTHER" id="PTHR30151:SF0">
    <property type="entry name" value="ABC TRANSPORTER PERMEASE PROTEIN MJ0413-RELATED"/>
    <property type="match status" value="1"/>
</dbReference>
<name>A0ABW4GD45_9ACTN</name>
<protein>
    <submittedName>
        <fullName evidence="9">ABC transporter permease</fullName>
    </submittedName>
</protein>
<evidence type="ECO:0000313" key="9">
    <source>
        <dbReference type="EMBL" id="MFD1540208.1"/>
    </source>
</evidence>
<feature type="transmembrane region" description="Helical" evidence="7">
    <location>
        <begin position="202"/>
        <end position="224"/>
    </location>
</feature>
<evidence type="ECO:0000259" key="8">
    <source>
        <dbReference type="PROSITE" id="PS50928"/>
    </source>
</evidence>
<comment type="caution">
    <text evidence="9">The sequence shown here is derived from an EMBL/GenBank/DDBJ whole genome shotgun (WGS) entry which is preliminary data.</text>
</comment>
<dbReference type="CDD" id="cd06261">
    <property type="entry name" value="TM_PBP2"/>
    <property type="match status" value="1"/>
</dbReference>
<dbReference type="InterPro" id="IPR000515">
    <property type="entry name" value="MetI-like"/>
</dbReference>
<dbReference type="Pfam" id="PF00528">
    <property type="entry name" value="BPD_transp_1"/>
    <property type="match status" value="1"/>
</dbReference>
<feature type="transmembrane region" description="Helical" evidence="7">
    <location>
        <begin position="76"/>
        <end position="101"/>
    </location>
</feature>
<feature type="transmembrane region" description="Helical" evidence="7">
    <location>
        <begin position="23"/>
        <end position="40"/>
    </location>
</feature>
<comment type="similarity">
    <text evidence="7">Belongs to the binding-protein-dependent transport system permease family.</text>
</comment>
<dbReference type="RefSeq" id="WP_219526675.1">
    <property type="nucleotide sequence ID" value="NZ_JAHKRM010000001.1"/>
</dbReference>
<dbReference type="PROSITE" id="PS50928">
    <property type="entry name" value="ABC_TM1"/>
    <property type="match status" value="1"/>
</dbReference>
<evidence type="ECO:0000256" key="7">
    <source>
        <dbReference type="RuleBase" id="RU363032"/>
    </source>
</evidence>
<evidence type="ECO:0000256" key="1">
    <source>
        <dbReference type="ARBA" id="ARBA00004651"/>
    </source>
</evidence>